<name>A0A2K1KFL9_PHYPA</name>
<evidence type="ECO:0000313" key="6">
    <source>
        <dbReference type="EnsemblPlants" id="PAC:32975965.CDS.1"/>
    </source>
</evidence>
<evidence type="ECO:0000313" key="5">
    <source>
        <dbReference type="EMBL" id="PNR52572.1"/>
    </source>
</evidence>
<dbReference type="PANTHER" id="PTHR13387">
    <property type="entry name" value="PROTEIN HGH1 HOMOLOG"/>
    <property type="match status" value="1"/>
</dbReference>
<dbReference type="InterPro" id="IPR016024">
    <property type="entry name" value="ARM-type_fold"/>
</dbReference>
<dbReference type="KEGG" id="ppp:112283618"/>
<dbReference type="PANTHER" id="PTHR13387:SF9">
    <property type="entry name" value="PROTEIN HGH1 HOMOLOG"/>
    <property type="match status" value="1"/>
</dbReference>
<organism evidence="5">
    <name type="scientific">Physcomitrium patens</name>
    <name type="common">Spreading-leaved earth moss</name>
    <name type="synonym">Physcomitrella patens</name>
    <dbReference type="NCBI Taxonomy" id="3218"/>
    <lineage>
        <taxon>Eukaryota</taxon>
        <taxon>Viridiplantae</taxon>
        <taxon>Streptophyta</taxon>
        <taxon>Embryophyta</taxon>
        <taxon>Bryophyta</taxon>
        <taxon>Bryophytina</taxon>
        <taxon>Bryopsida</taxon>
        <taxon>Funariidae</taxon>
        <taxon>Funariales</taxon>
        <taxon>Funariaceae</taxon>
        <taxon>Physcomitrium</taxon>
    </lineage>
</organism>
<dbReference type="Gramene" id="Pp3c6_14800V3.1">
    <property type="protein sequence ID" value="PAC:32975965.CDS.1"/>
    <property type="gene ID" value="Pp3c6_14800"/>
</dbReference>
<reference evidence="5 7" key="2">
    <citation type="journal article" date="2018" name="Plant J.">
        <title>The Physcomitrella patens chromosome-scale assembly reveals moss genome structure and evolution.</title>
        <authorList>
            <person name="Lang D."/>
            <person name="Ullrich K.K."/>
            <person name="Murat F."/>
            <person name="Fuchs J."/>
            <person name="Jenkins J."/>
            <person name="Haas F.B."/>
            <person name="Piednoel M."/>
            <person name="Gundlach H."/>
            <person name="Van Bel M."/>
            <person name="Meyberg R."/>
            <person name="Vives C."/>
            <person name="Morata J."/>
            <person name="Symeonidi A."/>
            <person name="Hiss M."/>
            <person name="Muchero W."/>
            <person name="Kamisugi Y."/>
            <person name="Saleh O."/>
            <person name="Blanc G."/>
            <person name="Decker E.L."/>
            <person name="van Gessel N."/>
            <person name="Grimwood J."/>
            <person name="Hayes R.D."/>
            <person name="Graham S.W."/>
            <person name="Gunter L.E."/>
            <person name="McDaniel S.F."/>
            <person name="Hoernstein S.N.W."/>
            <person name="Larsson A."/>
            <person name="Li F.W."/>
            <person name="Perroud P.F."/>
            <person name="Phillips J."/>
            <person name="Ranjan P."/>
            <person name="Rokshar D.S."/>
            <person name="Rothfels C.J."/>
            <person name="Schneider L."/>
            <person name="Shu S."/>
            <person name="Stevenson D.W."/>
            <person name="Thummler F."/>
            <person name="Tillich M."/>
            <person name="Villarreal Aguilar J.C."/>
            <person name="Widiez T."/>
            <person name="Wong G.K."/>
            <person name="Wymore A."/>
            <person name="Zhang Y."/>
            <person name="Zimmer A.D."/>
            <person name="Quatrano R.S."/>
            <person name="Mayer K.F.X."/>
            <person name="Goodstein D."/>
            <person name="Casacuberta J.M."/>
            <person name="Vandepoele K."/>
            <person name="Reski R."/>
            <person name="Cuming A.C."/>
            <person name="Tuskan G.A."/>
            <person name="Maumus F."/>
            <person name="Salse J."/>
            <person name="Schmutz J."/>
            <person name="Rensing S.A."/>
        </authorList>
    </citation>
    <scope>NUCLEOTIDE SEQUENCE [LARGE SCALE GENOMIC DNA]</scope>
    <source>
        <strain evidence="6 7">cv. Gransden 2004</strain>
    </source>
</reference>
<dbReference type="Pfam" id="PF04064">
    <property type="entry name" value="DUF384"/>
    <property type="match status" value="1"/>
</dbReference>
<evidence type="ECO:0000259" key="3">
    <source>
        <dbReference type="Pfam" id="PF04063"/>
    </source>
</evidence>
<accession>A0A2K1KFL9</accession>
<evidence type="ECO:0000313" key="7">
    <source>
        <dbReference type="Proteomes" id="UP000006727"/>
    </source>
</evidence>
<dbReference type="InterPro" id="IPR011989">
    <property type="entry name" value="ARM-like"/>
</dbReference>
<keyword evidence="7" id="KW-1185">Reference proteome</keyword>
<dbReference type="FunCoup" id="A0A2K1KFL9">
    <property type="interactions" value="3612"/>
</dbReference>
<sequence length="339" mass="37147">MAVDKDLEDLAFFLKSPSPNLRKAAVEIVQGLSGTDEGVRRLSSHASALFSPLVRILVEAEEVSKPAAEALVNLSQDVAVVDHSIRVGAVERAMELIGKPGSKLNKFMVMLLVNISNIDKGASRLLQEGDEKLAGLNIAKLVRFFSRFSSSEVAGDDEYEHVANILVNITRLEFGRKVVLDMSKGILRQILPQIDSRSVVRRQGVAGTVRNCCFDAETYLPSLLLASEFLWPALLLPLAGTKVYSELDTAKMPLELATPLSQEDRELETDPKVRVEACEAIYLLLLQEGGRRAFWAINGPRILELGYEEEEDPKVMEAFERVGALLVGGSGTDEEAVQA</sequence>
<reference evidence="5 7" key="1">
    <citation type="journal article" date="2008" name="Science">
        <title>The Physcomitrella genome reveals evolutionary insights into the conquest of land by plants.</title>
        <authorList>
            <person name="Rensing S."/>
            <person name="Lang D."/>
            <person name="Zimmer A."/>
            <person name="Terry A."/>
            <person name="Salamov A."/>
            <person name="Shapiro H."/>
            <person name="Nishiyama T."/>
            <person name="Perroud P.-F."/>
            <person name="Lindquist E."/>
            <person name="Kamisugi Y."/>
            <person name="Tanahashi T."/>
            <person name="Sakakibara K."/>
            <person name="Fujita T."/>
            <person name="Oishi K."/>
            <person name="Shin-I T."/>
            <person name="Kuroki Y."/>
            <person name="Toyoda A."/>
            <person name="Suzuki Y."/>
            <person name="Hashimoto A."/>
            <person name="Yamaguchi K."/>
            <person name="Sugano A."/>
            <person name="Kohara Y."/>
            <person name="Fujiyama A."/>
            <person name="Anterola A."/>
            <person name="Aoki S."/>
            <person name="Ashton N."/>
            <person name="Barbazuk W.B."/>
            <person name="Barker E."/>
            <person name="Bennetzen J."/>
            <person name="Bezanilla M."/>
            <person name="Blankenship R."/>
            <person name="Cho S.H."/>
            <person name="Dutcher S."/>
            <person name="Estelle M."/>
            <person name="Fawcett J.A."/>
            <person name="Gundlach H."/>
            <person name="Hanada K."/>
            <person name="Heyl A."/>
            <person name="Hicks K.A."/>
            <person name="Hugh J."/>
            <person name="Lohr M."/>
            <person name="Mayer K."/>
            <person name="Melkozernov A."/>
            <person name="Murata T."/>
            <person name="Nelson D."/>
            <person name="Pils B."/>
            <person name="Prigge M."/>
            <person name="Reiss B."/>
            <person name="Renner T."/>
            <person name="Rombauts S."/>
            <person name="Rushton P."/>
            <person name="Sanderfoot A."/>
            <person name="Schween G."/>
            <person name="Shiu S.-H."/>
            <person name="Stueber K."/>
            <person name="Theodoulou F.L."/>
            <person name="Tu H."/>
            <person name="Van de Peer Y."/>
            <person name="Verrier P.J."/>
            <person name="Waters E."/>
            <person name="Wood A."/>
            <person name="Yang L."/>
            <person name="Cove D."/>
            <person name="Cuming A."/>
            <person name="Hasebe M."/>
            <person name="Lucas S."/>
            <person name="Mishler D.B."/>
            <person name="Reski R."/>
            <person name="Grigoriev I."/>
            <person name="Quatrano R.S."/>
            <person name="Boore J.L."/>
        </authorList>
    </citation>
    <scope>NUCLEOTIDE SEQUENCE [LARGE SCALE GENOMIC DNA]</scope>
    <source>
        <strain evidence="6 7">cv. Gransden 2004</strain>
    </source>
</reference>
<dbReference type="AlphaFoldDB" id="A0A2K1KFL9"/>
<dbReference type="Proteomes" id="UP000006727">
    <property type="component" value="Chromosome 6"/>
</dbReference>
<dbReference type="Gene3D" id="1.25.10.10">
    <property type="entry name" value="Leucine-rich Repeat Variant"/>
    <property type="match status" value="1"/>
</dbReference>
<dbReference type="InterPro" id="IPR007206">
    <property type="entry name" value="Protein_HGH1_C"/>
</dbReference>
<dbReference type="STRING" id="3218.A0A2K1KFL9"/>
<proteinExistence type="inferred from homology"/>
<dbReference type="InterPro" id="IPR039717">
    <property type="entry name" value="Hgh1"/>
</dbReference>
<feature type="domain" description="Protein HGH1 N-terminal" evidence="3">
    <location>
        <begin position="98"/>
        <end position="274"/>
    </location>
</feature>
<dbReference type="SUPFAM" id="SSF48371">
    <property type="entry name" value="ARM repeat"/>
    <property type="match status" value="1"/>
</dbReference>
<dbReference type="RefSeq" id="XP_024378321.1">
    <property type="nucleotide sequence ID" value="XM_024522553.2"/>
</dbReference>
<dbReference type="EnsemblPlants" id="Pp3c6_14800V3.1">
    <property type="protein sequence ID" value="PAC:32975965.CDS.1"/>
    <property type="gene ID" value="Pp3c6_14800"/>
</dbReference>
<dbReference type="EnsemblPlants" id="Pp3c6_14800V3.2">
    <property type="protein sequence ID" value="PAC:32975966.CDS.1"/>
    <property type="gene ID" value="Pp3c6_14800"/>
</dbReference>
<comment type="similarity">
    <text evidence="1">Belongs to the HGH1 family.</text>
</comment>
<dbReference type="OrthoDB" id="338814at2759"/>
<evidence type="ECO:0000256" key="1">
    <source>
        <dbReference type="ARBA" id="ARBA00006712"/>
    </source>
</evidence>
<feature type="domain" description="Protein HGH1 C-terminal" evidence="4">
    <location>
        <begin position="280"/>
        <end position="331"/>
    </location>
</feature>
<gene>
    <name evidence="6" type="primary">LOC112283618</name>
    <name evidence="5" type="ORF">PHYPA_008946</name>
</gene>
<evidence type="ECO:0000256" key="2">
    <source>
        <dbReference type="ARBA" id="ARBA00014076"/>
    </source>
</evidence>
<reference evidence="6" key="3">
    <citation type="submission" date="2020-12" db="UniProtKB">
        <authorList>
            <consortium name="EnsemblPlants"/>
        </authorList>
    </citation>
    <scope>IDENTIFICATION</scope>
</reference>
<dbReference type="Pfam" id="PF04063">
    <property type="entry name" value="DUF383"/>
    <property type="match status" value="1"/>
</dbReference>
<dbReference type="InterPro" id="IPR007205">
    <property type="entry name" value="Protein_HGH1_N"/>
</dbReference>
<dbReference type="GeneID" id="112283618"/>
<evidence type="ECO:0000259" key="4">
    <source>
        <dbReference type="Pfam" id="PF04064"/>
    </source>
</evidence>
<protein>
    <recommendedName>
        <fullName evidence="2">Protein HGH1 homolog</fullName>
    </recommendedName>
</protein>
<dbReference type="Gramene" id="Pp3c6_14800V3.2">
    <property type="protein sequence ID" value="PAC:32975966.CDS.1"/>
    <property type="gene ID" value="Pp3c6_14800"/>
</dbReference>
<dbReference type="EMBL" id="ABEU02000006">
    <property type="protein sequence ID" value="PNR52572.1"/>
    <property type="molecule type" value="Genomic_DNA"/>
</dbReference>